<protein>
    <submittedName>
        <fullName evidence="2">DegV family protein</fullName>
    </submittedName>
</protein>
<reference evidence="2 3" key="1">
    <citation type="submission" date="2017-05" db="EMBL/GenBank/DDBJ databases">
        <title>Functional genome analysis of Paenibacillus pasadenensis strain R16: insights on endophytic life style and antifungal activity.</title>
        <authorList>
            <person name="Passera A."/>
            <person name="Marcolungo L."/>
            <person name="Casati P."/>
            <person name="Brasca M."/>
            <person name="Quaglino F."/>
            <person name="Delledonne M."/>
        </authorList>
    </citation>
    <scope>NUCLEOTIDE SEQUENCE [LARGE SCALE GENOMIC DNA]</scope>
    <source>
        <strain evidence="2 3">R16</strain>
    </source>
</reference>
<dbReference type="GO" id="GO:0008289">
    <property type="term" value="F:lipid binding"/>
    <property type="evidence" value="ECO:0007669"/>
    <property type="project" value="UniProtKB-KW"/>
</dbReference>
<sequence length="279" mass="29962">MPIKIITDSGSDLPVPLQARYGIEIVPLTVTFPDGPMAEGTSAEAFYDKMESFSELPTTASPSPAVFLEAFRNADPASDLLVLCMSSNISSTYQSALIAKDMLLDEGFERGIEVIDTRSFSGGLSRIVAMAAAYAEGGCGLPELKERTERIIEQTSAYFTLESLENVIKGGRLSRLSGGVASVLNIKLLLRISGEGKVEVVEKTRGFRKAVGSLLAKLDEKEHDYENSEIAIVHSGSEQLALDVKERILAKHPFRAVHLSCMGPVMGTYAGRGGIGVAF</sequence>
<dbReference type="RefSeq" id="WP_028599655.1">
    <property type="nucleotide sequence ID" value="NZ_BIMM01000031.1"/>
</dbReference>
<dbReference type="SUPFAM" id="SSF82549">
    <property type="entry name" value="DAK1/DegV-like"/>
    <property type="match status" value="1"/>
</dbReference>
<keyword evidence="3" id="KW-1185">Reference proteome</keyword>
<dbReference type="EMBL" id="NFEZ01000004">
    <property type="protein sequence ID" value="PLT45779.1"/>
    <property type="molecule type" value="Genomic_DNA"/>
</dbReference>
<dbReference type="Proteomes" id="UP000234789">
    <property type="component" value="Unassembled WGS sequence"/>
</dbReference>
<dbReference type="PANTHER" id="PTHR33434:SF2">
    <property type="entry name" value="FATTY ACID-BINDING PROTEIN TM_1468"/>
    <property type="match status" value="1"/>
</dbReference>
<dbReference type="PROSITE" id="PS51482">
    <property type="entry name" value="DEGV"/>
    <property type="match status" value="1"/>
</dbReference>
<proteinExistence type="predicted"/>
<dbReference type="InterPro" id="IPR043168">
    <property type="entry name" value="DegV_C"/>
</dbReference>
<organism evidence="2 3">
    <name type="scientific">Paenibacillus pasadenensis</name>
    <dbReference type="NCBI Taxonomy" id="217090"/>
    <lineage>
        <taxon>Bacteria</taxon>
        <taxon>Bacillati</taxon>
        <taxon>Bacillota</taxon>
        <taxon>Bacilli</taxon>
        <taxon>Bacillales</taxon>
        <taxon>Paenibacillaceae</taxon>
        <taxon>Paenibacillus</taxon>
    </lineage>
</organism>
<dbReference type="Gene3D" id="3.40.50.10170">
    <property type="match status" value="1"/>
</dbReference>
<keyword evidence="1" id="KW-0446">Lipid-binding</keyword>
<name>A0A2N5N652_9BACL</name>
<accession>A0A2N5N652</accession>
<dbReference type="AlphaFoldDB" id="A0A2N5N652"/>
<dbReference type="NCBIfam" id="TIGR00762">
    <property type="entry name" value="DegV"/>
    <property type="match status" value="1"/>
</dbReference>
<evidence type="ECO:0000313" key="3">
    <source>
        <dbReference type="Proteomes" id="UP000234789"/>
    </source>
</evidence>
<dbReference type="InterPro" id="IPR003797">
    <property type="entry name" value="DegV"/>
</dbReference>
<gene>
    <name evidence="2" type="ORF">B8V81_4210</name>
</gene>
<evidence type="ECO:0000256" key="1">
    <source>
        <dbReference type="ARBA" id="ARBA00023121"/>
    </source>
</evidence>
<dbReference type="Pfam" id="PF02645">
    <property type="entry name" value="DegV"/>
    <property type="match status" value="1"/>
</dbReference>
<dbReference type="Gene3D" id="3.30.1180.10">
    <property type="match status" value="1"/>
</dbReference>
<dbReference type="PANTHER" id="PTHR33434">
    <property type="entry name" value="DEGV DOMAIN-CONTAINING PROTEIN DR_1986-RELATED"/>
    <property type="match status" value="1"/>
</dbReference>
<dbReference type="InterPro" id="IPR050270">
    <property type="entry name" value="DegV_domain_contain"/>
</dbReference>
<evidence type="ECO:0000313" key="2">
    <source>
        <dbReference type="EMBL" id="PLT45779.1"/>
    </source>
</evidence>
<comment type="caution">
    <text evidence="2">The sequence shown here is derived from an EMBL/GenBank/DDBJ whole genome shotgun (WGS) entry which is preliminary data.</text>
</comment>
<dbReference type="OrthoDB" id="5429275at2"/>